<proteinExistence type="predicted"/>
<evidence type="ECO:0000313" key="1">
    <source>
        <dbReference type="EMBL" id="KAI7729434.1"/>
    </source>
</evidence>
<feature type="non-terminal residue" evidence="1">
    <location>
        <position position="69"/>
    </location>
</feature>
<accession>A0AAD5BUA0</accession>
<dbReference type="Proteomes" id="UP001206925">
    <property type="component" value="Unassembled WGS sequence"/>
</dbReference>
<reference evidence="1" key="1">
    <citation type="submission" date="2022-06" db="EMBL/GenBank/DDBJ databases">
        <title>Uncovering the hologenomic basis of an extraordinary plant invasion.</title>
        <authorList>
            <person name="Bieker V.C."/>
            <person name="Martin M.D."/>
            <person name="Gilbert T."/>
            <person name="Hodgins K."/>
            <person name="Battlay P."/>
            <person name="Petersen B."/>
            <person name="Wilson J."/>
        </authorList>
    </citation>
    <scope>NUCLEOTIDE SEQUENCE</scope>
    <source>
        <strain evidence="1">AA19_3_7</strain>
        <tissue evidence="1">Leaf</tissue>
    </source>
</reference>
<organism evidence="1 2">
    <name type="scientific">Ambrosia artemisiifolia</name>
    <name type="common">Common ragweed</name>
    <dbReference type="NCBI Taxonomy" id="4212"/>
    <lineage>
        <taxon>Eukaryota</taxon>
        <taxon>Viridiplantae</taxon>
        <taxon>Streptophyta</taxon>
        <taxon>Embryophyta</taxon>
        <taxon>Tracheophyta</taxon>
        <taxon>Spermatophyta</taxon>
        <taxon>Magnoliopsida</taxon>
        <taxon>eudicotyledons</taxon>
        <taxon>Gunneridae</taxon>
        <taxon>Pentapetalae</taxon>
        <taxon>asterids</taxon>
        <taxon>campanulids</taxon>
        <taxon>Asterales</taxon>
        <taxon>Asteraceae</taxon>
        <taxon>Asteroideae</taxon>
        <taxon>Heliantheae alliance</taxon>
        <taxon>Heliantheae</taxon>
        <taxon>Ambrosia</taxon>
    </lineage>
</organism>
<comment type="caution">
    <text evidence="1">The sequence shown here is derived from an EMBL/GenBank/DDBJ whole genome shotgun (WGS) entry which is preliminary data.</text>
</comment>
<name>A0AAD5BUA0_AMBAR</name>
<dbReference type="EMBL" id="JAMZMK010011006">
    <property type="protein sequence ID" value="KAI7729434.1"/>
    <property type="molecule type" value="Genomic_DNA"/>
</dbReference>
<evidence type="ECO:0000313" key="2">
    <source>
        <dbReference type="Proteomes" id="UP001206925"/>
    </source>
</evidence>
<keyword evidence="2" id="KW-1185">Reference proteome</keyword>
<protein>
    <submittedName>
        <fullName evidence="1">Uncharacterized protein</fullName>
    </submittedName>
</protein>
<dbReference type="AlphaFoldDB" id="A0AAD5BUA0"/>
<gene>
    <name evidence="1" type="ORF">M8C21_010272</name>
</gene>
<sequence>MYIEVASSCTSIINTDNSIVSCKLMGKIKFSHKQNPSLANREGFGPNSFFKLARESGCCTTTEKMALLL</sequence>